<dbReference type="CDD" id="cd01129">
    <property type="entry name" value="PulE-GspE-like"/>
    <property type="match status" value="1"/>
</dbReference>
<dbReference type="InterPro" id="IPR007831">
    <property type="entry name" value="T2SS_GspE_N"/>
</dbReference>
<evidence type="ECO:0000313" key="6">
    <source>
        <dbReference type="EMBL" id="OGZ77716.1"/>
    </source>
</evidence>
<dbReference type="PANTHER" id="PTHR30258">
    <property type="entry name" value="TYPE II SECRETION SYSTEM PROTEIN GSPE-RELATED"/>
    <property type="match status" value="1"/>
</dbReference>
<evidence type="ECO:0000256" key="3">
    <source>
        <dbReference type="ARBA" id="ARBA00022840"/>
    </source>
</evidence>
<evidence type="ECO:0000259" key="5">
    <source>
        <dbReference type="Pfam" id="PF05157"/>
    </source>
</evidence>
<sequence>MKLIQELFGNGIINEQKRDELQKEIEKTGKTEEELILEKDIYPENSLFELKSKIFKFPIKKVEAKKVPLEVLELIPEEAATNYKMAPMGKRENVVEIGMAYPEDSGAQNALRFLARQQNFTYEIFLITFTDLNNLLKQHRTLKSETKKALGELSKEKKDILIDQAISFSKIMVDDAPIIKMVLVILRHAIEGNASDIHIEPGREKLNIRFRQDGILHLSLFLPLSVHPSIVARIKILAGLKIDENRLPQDGRFSTKINNQDIDFRVSTFPALFGEKVEIRVLDQKEGLKSFEQLGLHGRSSEIVLEAIKKPFGLILSTGPTGSGKTTTQYALLRALNKDGVNIVTVEDPIEYSIFGVNQSQVMPDIGYTFASGLRHILRQDPNIIMVGEIRDEETAGLVMNAALTGHIVLSTLHTNSSVGVIPRLIDMGVRPFLIPSVLRVAISQRLIRVLCEKCKIKARPSEKVRSYILEKTKNLPLSAKKELKLDDQIFVYQAKGCEDCNFKGYSGRAGLFEVFYMTNELADLILRSPVESLILKQAQKQGMLTMEQEGILKVLKGETSIEEIAGAVEGI</sequence>
<name>A0A1G2ISC5_9BACT</name>
<organism evidence="6 7">
    <name type="scientific">Candidatus Staskawiczbacteria bacterium RIFCSPLOWO2_12_FULL_37_15</name>
    <dbReference type="NCBI Taxonomy" id="1802218"/>
    <lineage>
        <taxon>Bacteria</taxon>
        <taxon>Candidatus Staskawicziibacteriota</taxon>
    </lineage>
</organism>
<comment type="caution">
    <text evidence="6">The sequence shown here is derived from an EMBL/GenBank/DDBJ whole genome shotgun (WGS) entry which is preliminary data.</text>
</comment>
<dbReference type="GO" id="GO:0005524">
    <property type="term" value="F:ATP binding"/>
    <property type="evidence" value="ECO:0007669"/>
    <property type="project" value="UniProtKB-KW"/>
</dbReference>
<dbReference type="InterPro" id="IPR001482">
    <property type="entry name" value="T2SS/T4SS_dom"/>
</dbReference>
<dbReference type="SUPFAM" id="SSF52540">
    <property type="entry name" value="P-loop containing nucleoside triphosphate hydrolases"/>
    <property type="match status" value="1"/>
</dbReference>
<dbReference type="AlphaFoldDB" id="A0A1G2ISC5"/>
<keyword evidence="3" id="KW-0067">ATP-binding</keyword>
<evidence type="ECO:0000256" key="1">
    <source>
        <dbReference type="ARBA" id="ARBA00006611"/>
    </source>
</evidence>
<evidence type="ECO:0008006" key="8">
    <source>
        <dbReference type="Google" id="ProtNLM"/>
    </source>
</evidence>
<accession>A0A1G2ISC5</accession>
<dbReference type="Pfam" id="PF00437">
    <property type="entry name" value="T2SSE"/>
    <property type="match status" value="1"/>
</dbReference>
<gene>
    <name evidence="6" type="ORF">A3G45_01435</name>
</gene>
<reference evidence="6 7" key="1">
    <citation type="journal article" date="2016" name="Nat. Commun.">
        <title>Thousands of microbial genomes shed light on interconnected biogeochemical processes in an aquifer system.</title>
        <authorList>
            <person name="Anantharaman K."/>
            <person name="Brown C.T."/>
            <person name="Hug L.A."/>
            <person name="Sharon I."/>
            <person name="Castelle C.J."/>
            <person name="Probst A.J."/>
            <person name="Thomas B.C."/>
            <person name="Singh A."/>
            <person name="Wilkins M.J."/>
            <person name="Karaoz U."/>
            <person name="Brodie E.L."/>
            <person name="Williams K.H."/>
            <person name="Hubbard S.S."/>
            <person name="Banfield J.F."/>
        </authorList>
    </citation>
    <scope>NUCLEOTIDE SEQUENCE [LARGE SCALE GENOMIC DNA]</scope>
</reference>
<dbReference type="EMBL" id="MHPE01000001">
    <property type="protein sequence ID" value="OGZ77716.1"/>
    <property type="molecule type" value="Genomic_DNA"/>
</dbReference>
<dbReference type="Gene3D" id="3.30.300.160">
    <property type="entry name" value="Type II secretion system, protein E, N-terminal domain"/>
    <property type="match status" value="1"/>
</dbReference>
<dbReference type="SUPFAM" id="SSF160246">
    <property type="entry name" value="EspE N-terminal domain-like"/>
    <property type="match status" value="1"/>
</dbReference>
<protein>
    <recommendedName>
        <fullName evidence="8">AAA+ ATPase domain-containing protein</fullName>
    </recommendedName>
</protein>
<dbReference type="InterPro" id="IPR027417">
    <property type="entry name" value="P-loop_NTPase"/>
</dbReference>
<dbReference type="Gene3D" id="3.30.450.90">
    <property type="match status" value="1"/>
</dbReference>
<dbReference type="InterPro" id="IPR037257">
    <property type="entry name" value="T2SS_E_N_sf"/>
</dbReference>
<dbReference type="Proteomes" id="UP000178632">
    <property type="component" value="Unassembled WGS sequence"/>
</dbReference>
<dbReference type="PANTHER" id="PTHR30258:SF1">
    <property type="entry name" value="PROTEIN TRANSPORT PROTEIN HOFB HOMOLOG"/>
    <property type="match status" value="1"/>
</dbReference>
<comment type="similarity">
    <text evidence="1">Belongs to the GSP E family.</text>
</comment>
<feature type="domain" description="Type II secretion system protein GspE N-terminal" evidence="5">
    <location>
        <begin position="61"/>
        <end position="139"/>
    </location>
</feature>
<evidence type="ECO:0000259" key="4">
    <source>
        <dbReference type="Pfam" id="PF00437"/>
    </source>
</evidence>
<dbReference type="Pfam" id="PF05157">
    <property type="entry name" value="MshEN"/>
    <property type="match status" value="1"/>
</dbReference>
<dbReference type="GO" id="GO:0016887">
    <property type="term" value="F:ATP hydrolysis activity"/>
    <property type="evidence" value="ECO:0007669"/>
    <property type="project" value="TreeGrafter"/>
</dbReference>
<dbReference type="Gene3D" id="3.40.50.300">
    <property type="entry name" value="P-loop containing nucleotide triphosphate hydrolases"/>
    <property type="match status" value="1"/>
</dbReference>
<feature type="domain" description="Bacterial type II secretion system protein E" evidence="4">
    <location>
        <begin position="174"/>
        <end position="565"/>
    </location>
</feature>
<dbReference type="GO" id="GO:0005886">
    <property type="term" value="C:plasma membrane"/>
    <property type="evidence" value="ECO:0007669"/>
    <property type="project" value="TreeGrafter"/>
</dbReference>
<keyword evidence="2" id="KW-0547">Nucleotide-binding</keyword>
<proteinExistence type="inferred from homology"/>
<evidence type="ECO:0000256" key="2">
    <source>
        <dbReference type="ARBA" id="ARBA00022741"/>
    </source>
</evidence>
<evidence type="ECO:0000313" key="7">
    <source>
        <dbReference type="Proteomes" id="UP000178632"/>
    </source>
</evidence>